<protein>
    <submittedName>
        <fullName evidence="1">Uncharacterized protein</fullName>
    </submittedName>
</protein>
<dbReference type="EMBL" id="JACEIK010001009">
    <property type="protein sequence ID" value="MCD7464987.1"/>
    <property type="molecule type" value="Genomic_DNA"/>
</dbReference>
<accession>A0ABS8T347</accession>
<evidence type="ECO:0000313" key="2">
    <source>
        <dbReference type="Proteomes" id="UP000823775"/>
    </source>
</evidence>
<evidence type="ECO:0000313" key="1">
    <source>
        <dbReference type="EMBL" id="MCD7464987.1"/>
    </source>
</evidence>
<name>A0ABS8T347_DATST</name>
<comment type="caution">
    <text evidence="1">The sequence shown here is derived from an EMBL/GenBank/DDBJ whole genome shotgun (WGS) entry which is preliminary data.</text>
</comment>
<sequence>MSLGGNPVAEWEMRDFQHIQGSAMYKLCCKGLLGSAAGRIPAIDLTILRRRSWALPMHQQQSMCAELDTVTYRPKRVVDKWQLSSSEFERKPNKRNFLTRSR</sequence>
<organism evidence="1 2">
    <name type="scientific">Datura stramonium</name>
    <name type="common">Jimsonweed</name>
    <name type="synonym">Common thornapple</name>
    <dbReference type="NCBI Taxonomy" id="4076"/>
    <lineage>
        <taxon>Eukaryota</taxon>
        <taxon>Viridiplantae</taxon>
        <taxon>Streptophyta</taxon>
        <taxon>Embryophyta</taxon>
        <taxon>Tracheophyta</taxon>
        <taxon>Spermatophyta</taxon>
        <taxon>Magnoliopsida</taxon>
        <taxon>eudicotyledons</taxon>
        <taxon>Gunneridae</taxon>
        <taxon>Pentapetalae</taxon>
        <taxon>asterids</taxon>
        <taxon>lamiids</taxon>
        <taxon>Solanales</taxon>
        <taxon>Solanaceae</taxon>
        <taxon>Solanoideae</taxon>
        <taxon>Datureae</taxon>
        <taxon>Datura</taxon>
    </lineage>
</organism>
<keyword evidence="2" id="KW-1185">Reference proteome</keyword>
<gene>
    <name evidence="1" type="ORF">HAX54_000339</name>
</gene>
<dbReference type="Proteomes" id="UP000823775">
    <property type="component" value="Unassembled WGS sequence"/>
</dbReference>
<proteinExistence type="predicted"/>
<reference evidence="1 2" key="1">
    <citation type="journal article" date="2021" name="BMC Genomics">
        <title>Datura genome reveals duplications of psychoactive alkaloid biosynthetic genes and high mutation rate following tissue culture.</title>
        <authorList>
            <person name="Rajewski A."/>
            <person name="Carter-House D."/>
            <person name="Stajich J."/>
            <person name="Litt A."/>
        </authorList>
    </citation>
    <scope>NUCLEOTIDE SEQUENCE [LARGE SCALE GENOMIC DNA]</scope>
    <source>
        <strain evidence="1">AR-01</strain>
    </source>
</reference>